<name>A0A7M7PCE7_STRPU</name>
<keyword evidence="2" id="KW-1185">Reference proteome</keyword>
<dbReference type="AlphaFoldDB" id="A0A7M7PCE7"/>
<evidence type="ECO:0000313" key="2">
    <source>
        <dbReference type="Proteomes" id="UP000007110"/>
    </source>
</evidence>
<dbReference type="PANTHER" id="PTHR46312:SF2">
    <property type="entry name" value="NUCLEOTIDE-BINDING OLIGOMERIZATION DOMAIN-CONTAINING PROTEIN 2-LIKE"/>
    <property type="match status" value="1"/>
</dbReference>
<dbReference type="EnsemblMetazoa" id="XM_030993264">
    <property type="protein sequence ID" value="XP_030849124"/>
    <property type="gene ID" value="LOC105440388"/>
</dbReference>
<dbReference type="KEGG" id="spu:105440388"/>
<evidence type="ECO:0000313" key="1">
    <source>
        <dbReference type="EnsemblMetazoa" id="XP_030849124"/>
    </source>
</evidence>
<dbReference type="OrthoDB" id="10506307at2759"/>
<reference evidence="1" key="2">
    <citation type="submission" date="2021-01" db="UniProtKB">
        <authorList>
            <consortium name="EnsemblMetazoa"/>
        </authorList>
    </citation>
    <scope>IDENTIFICATION</scope>
</reference>
<dbReference type="Gene3D" id="3.40.50.300">
    <property type="entry name" value="P-loop containing nucleotide triphosphate hydrolases"/>
    <property type="match status" value="1"/>
</dbReference>
<dbReference type="RefSeq" id="XP_030849124.1">
    <property type="nucleotide sequence ID" value="XM_030993264.1"/>
</dbReference>
<dbReference type="Proteomes" id="UP000007110">
    <property type="component" value="Unassembled WGS sequence"/>
</dbReference>
<protein>
    <submittedName>
        <fullName evidence="1">Uncharacterized protein</fullName>
    </submittedName>
</protein>
<reference evidence="2" key="1">
    <citation type="submission" date="2015-02" db="EMBL/GenBank/DDBJ databases">
        <title>Genome sequencing for Strongylocentrotus purpuratus.</title>
        <authorList>
            <person name="Murali S."/>
            <person name="Liu Y."/>
            <person name="Vee V."/>
            <person name="English A."/>
            <person name="Wang M."/>
            <person name="Skinner E."/>
            <person name="Han Y."/>
            <person name="Muzny D.M."/>
            <person name="Worley K.C."/>
            <person name="Gibbs R.A."/>
        </authorList>
    </citation>
    <scope>NUCLEOTIDE SEQUENCE</scope>
</reference>
<organism evidence="1 2">
    <name type="scientific">Strongylocentrotus purpuratus</name>
    <name type="common">Purple sea urchin</name>
    <dbReference type="NCBI Taxonomy" id="7668"/>
    <lineage>
        <taxon>Eukaryota</taxon>
        <taxon>Metazoa</taxon>
        <taxon>Echinodermata</taxon>
        <taxon>Eleutherozoa</taxon>
        <taxon>Echinozoa</taxon>
        <taxon>Echinoidea</taxon>
        <taxon>Euechinoidea</taxon>
        <taxon>Echinacea</taxon>
        <taxon>Camarodonta</taxon>
        <taxon>Echinidea</taxon>
        <taxon>Strongylocentrotidae</taxon>
        <taxon>Strongylocentrotus</taxon>
    </lineage>
</organism>
<dbReference type="GeneID" id="105440388"/>
<sequence>MRRLVVSGSNTAKSATLGRVLPLDWATQNGACALSEKQFLFALSANDMKPNQTIENAIKNQLLPDLDEVDEALIRQLLNKMPDEIAILIDGANESNCGENIMDVLTGRTLQKVTVMVTTKPRFAKRLHLITPGGYDRIYMD</sequence>
<dbReference type="InParanoid" id="A0A7M7PCE7"/>
<accession>A0A7M7PCE7</accession>
<dbReference type="InterPro" id="IPR027417">
    <property type="entry name" value="P-loop_NTPase"/>
</dbReference>
<proteinExistence type="predicted"/>
<dbReference type="PANTHER" id="PTHR46312">
    <property type="entry name" value="NACHT DOMAIN-CONTAINING PROTEIN"/>
    <property type="match status" value="1"/>
</dbReference>